<proteinExistence type="predicted"/>
<accession>A0A699ZQW3</accession>
<dbReference type="PANTHER" id="PTHR34454">
    <property type="entry name" value="TUNICAMYCIN INDUCED PROTEIN"/>
    <property type="match status" value="1"/>
</dbReference>
<evidence type="ECO:0000313" key="2">
    <source>
        <dbReference type="EMBL" id="GFH25073.1"/>
    </source>
</evidence>
<evidence type="ECO:0000256" key="1">
    <source>
        <dbReference type="SAM" id="MobiDB-lite"/>
    </source>
</evidence>
<keyword evidence="3" id="KW-1185">Reference proteome</keyword>
<dbReference type="EMBL" id="BLLF01002708">
    <property type="protein sequence ID" value="GFH25073.1"/>
    <property type="molecule type" value="Genomic_DNA"/>
</dbReference>
<sequence>MSSSRHPGRVGSVRRVRVAPGATVRVAGLKSIALRQPLQLPALPLGFLTEVYAHAQLGEPERGFDKAPGVLYLAQQLQRLALNSSASLLTFDVEPASQDRGLTFSSSSPSAPAAPGSASAGPLKLKRVKDGSVVLALREGQLSTPAQGCALDLAEASRPWAWPLPHVELSSLVPYEALLRSILTAHPFDLAKVQRKGISIKLTKSEIRGVRLMAFEMEVRSELPANNAEEGDQQGKPVKGLAPDNTQVHIFDVVVQVTEGTP</sequence>
<protein>
    <submittedName>
        <fullName evidence="2">Uncharacterized protein</fullName>
    </submittedName>
</protein>
<dbReference type="InterPro" id="IPR053283">
    <property type="entry name" value="TUNICAMYCIN_INDUCED_1"/>
</dbReference>
<gene>
    <name evidence="2" type="ORF">HaLaN_22976</name>
</gene>
<dbReference type="PANTHER" id="PTHR34454:SF2">
    <property type="entry name" value="PROTEIN TUNICAMYCIN INDUCED 1"/>
    <property type="match status" value="1"/>
</dbReference>
<comment type="caution">
    <text evidence="2">The sequence shown here is derived from an EMBL/GenBank/DDBJ whole genome shotgun (WGS) entry which is preliminary data.</text>
</comment>
<name>A0A699ZQW3_HAELA</name>
<organism evidence="2 3">
    <name type="scientific">Haematococcus lacustris</name>
    <name type="common">Green alga</name>
    <name type="synonym">Haematococcus pluvialis</name>
    <dbReference type="NCBI Taxonomy" id="44745"/>
    <lineage>
        <taxon>Eukaryota</taxon>
        <taxon>Viridiplantae</taxon>
        <taxon>Chlorophyta</taxon>
        <taxon>core chlorophytes</taxon>
        <taxon>Chlorophyceae</taxon>
        <taxon>CS clade</taxon>
        <taxon>Chlamydomonadales</taxon>
        <taxon>Haematococcaceae</taxon>
        <taxon>Haematococcus</taxon>
    </lineage>
</organism>
<reference evidence="2 3" key="1">
    <citation type="submission" date="2020-02" db="EMBL/GenBank/DDBJ databases">
        <title>Draft genome sequence of Haematococcus lacustris strain NIES-144.</title>
        <authorList>
            <person name="Morimoto D."/>
            <person name="Nakagawa S."/>
            <person name="Yoshida T."/>
            <person name="Sawayama S."/>
        </authorList>
    </citation>
    <scope>NUCLEOTIDE SEQUENCE [LARGE SCALE GENOMIC DNA]</scope>
    <source>
        <strain evidence="2 3">NIES-144</strain>
    </source>
</reference>
<dbReference type="AlphaFoldDB" id="A0A699ZQW3"/>
<feature type="compositionally biased region" description="Low complexity" evidence="1">
    <location>
        <begin position="105"/>
        <end position="122"/>
    </location>
</feature>
<dbReference type="Proteomes" id="UP000485058">
    <property type="component" value="Unassembled WGS sequence"/>
</dbReference>
<feature type="region of interest" description="Disordered" evidence="1">
    <location>
        <begin position="100"/>
        <end position="123"/>
    </location>
</feature>
<evidence type="ECO:0000313" key="3">
    <source>
        <dbReference type="Proteomes" id="UP000485058"/>
    </source>
</evidence>
<feature type="region of interest" description="Disordered" evidence="1">
    <location>
        <begin position="224"/>
        <end position="243"/>
    </location>
</feature>